<feature type="transmembrane region" description="Helical" evidence="10">
    <location>
        <begin position="31"/>
        <end position="50"/>
    </location>
</feature>
<dbReference type="NCBIfam" id="TIGR01400">
    <property type="entry name" value="fliR"/>
    <property type="match status" value="1"/>
</dbReference>
<keyword evidence="12" id="KW-1185">Reference proteome</keyword>
<feature type="transmembrane region" description="Helical" evidence="10">
    <location>
        <begin position="234"/>
        <end position="254"/>
    </location>
</feature>
<evidence type="ECO:0000256" key="2">
    <source>
        <dbReference type="ARBA" id="ARBA00009772"/>
    </source>
</evidence>
<dbReference type="PANTHER" id="PTHR30065">
    <property type="entry name" value="FLAGELLAR BIOSYNTHETIC PROTEIN FLIR"/>
    <property type="match status" value="1"/>
</dbReference>
<evidence type="ECO:0000256" key="10">
    <source>
        <dbReference type="RuleBase" id="RU362071"/>
    </source>
</evidence>
<dbReference type="GO" id="GO:0005886">
    <property type="term" value="C:plasma membrane"/>
    <property type="evidence" value="ECO:0007669"/>
    <property type="project" value="UniProtKB-SubCell"/>
</dbReference>
<keyword evidence="5 10" id="KW-0812">Transmembrane</keyword>
<evidence type="ECO:0000256" key="8">
    <source>
        <dbReference type="ARBA" id="ARBA00023143"/>
    </source>
</evidence>
<gene>
    <name evidence="11" type="ORF">SAMN02982989_2139</name>
</gene>
<dbReference type="GO" id="GO:0009425">
    <property type="term" value="C:bacterial-type flagellum basal body"/>
    <property type="evidence" value="ECO:0007669"/>
    <property type="project" value="UniProtKB-SubCell"/>
</dbReference>
<dbReference type="GO" id="GO:0044780">
    <property type="term" value="P:bacterial-type flagellum assembly"/>
    <property type="evidence" value="ECO:0007669"/>
    <property type="project" value="UniProtKB-UniRule"/>
</dbReference>
<dbReference type="Pfam" id="PF01311">
    <property type="entry name" value="Bac_export_1"/>
    <property type="match status" value="1"/>
</dbReference>
<dbReference type="STRING" id="464029.SAMN02982989_2139"/>
<reference evidence="12" key="1">
    <citation type="submission" date="2017-04" db="EMBL/GenBank/DDBJ databases">
        <authorList>
            <person name="Varghese N."/>
            <person name="Submissions S."/>
        </authorList>
    </citation>
    <scope>NUCLEOTIDE SEQUENCE [LARGE SCALE GENOMIC DNA]</scope>
    <source>
        <strain evidence="12">B4P</strain>
    </source>
</reference>
<comment type="similarity">
    <text evidence="2 10">Belongs to the FliR/MopE/SpaR family.</text>
</comment>
<name>A0A1X7F0N3_9HYPH</name>
<feature type="transmembrane region" description="Helical" evidence="10">
    <location>
        <begin position="91"/>
        <end position="110"/>
    </location>
</feature>
<proteinExistence type="inferred from homology"/>
<dbReference type="PRINTS" id="PR00953">
    <property type="entry name" value="TYPE3IMRPROT"/>
</dbReference>
<dbReference type="InterPro" id="IPR006303">
    <property type="entry name" value="FliR"/>
</dbReference>
<dbReference type="PANTHER" id="PTHR30065:SF1">
    <property type="entry name" value="SURFACE PRESENTATION OF ANTIGENS PROTEIN SPAR"/>
    <property type="match status" value="1"/>
</dbReference>
<sequence>MDCFKAEWNSALKRSKLSVKDDSPMITDPQGTILALFLAFCRMGGCMMVLPGFGSARIPPQVRLFAAVAVSIAMLPLLWDMIYPKVSSPGATYVGLIFTEVLIGVVYGLIARLYTLGMQFAGAILTMSIGFTAPGGHDILEDTSENQMTNLLTLSGLLLLFMMDFHHVVFRALVDSYTATPVGAVIDSQKILITLTDTLRASTMIMLRLASPFLIYGLMFNVAIGLINKLAPQIPVFFISTPFLLMGGLFLLYLSIAALIRQYADGFAPIFMSF</sequence>
<evidence type="ECO:0000313" key="11">
    <source>
        <dbReference type="EMBL" id="SMF43723.1"/>
    </source>
</evidence>
<keyword evidence="4 10" id="KW-1003">Cell membrane</keyword>
<organism evidence="11 12">
    <name type="scientific">Xaviernesmea oryzae</name>
    <dbReference type="NCBI Taxonomy" id="464029"/>
    <lineage>
        <taxon>Bacteria</taxon>
        <taxon>Pseudomonadati</taxon>
        <taxon>Pseudomonadota</taxon>
        <taxon>Alphaproteobacteria</taxon>
        <taxon>Hyphomicrobiales</taxon>
        <taxon>Rhizobiaceae</taxon>
        <taxon>Rhizobium/Agrobacterium group</taxon>
        <taxon>Xaviernesmea</taxon>
    </lineage>
</organism>
<evidence type="ECO:0000256" key="3">
    <source>
        <dbReference type="ARBA" id="ARBA00021717"/>
    </source>
</evidence>
<comment type="function">
    <text evidence="1 10">Role in flagellar biosynthesis.</text>
</comment>
<protein>
    <recommendedName>
        <fullName evidence="3 9">Flagellar biosynthetic protein FliR</fullName>
    </recommendedName>
</protein>
<comment type="subcellular location">
    <subcellularLocation>
        <location evidence="10">Cell membrane</location>
        <topology evidence="10">Multi-pass membrane protein</topology>
    </subcellularLocation>
    <subcellularLocation>
        <location evidence="10">Bacterial flagellum basal body</location>
    </subcellularLocation>
</comment>
<evidence type="ECO:0000256" key="9">
    <source>
        <dbReference type="NCBIfam" id="TIGR01400"/>
    </source>
</evidence>
<feature type="transmembrane region" description="Helical" evidence="10">
    <location>
        <begin position="62"/>
        <end position="79"/>
    </location>
</feature>
<dbReference type="InterPro" id="IPR002010">
    <property type="entry name" value="T3SS_IM_R"/>
</dbReference>
<dbReference type="AlphaFoldDB" id="A0A1X7F0N3"/>
<evidence type="ECO:0000256" key="1">
    <source>
        <dbReference type="ARBA" id="ARBA00002578"/>
    </source>
</evidence>
<keyword evidence="7 10" id="KW-0472">Membrane</keyword>
<evidence type="ECO:0000313" key="12">
    <source>
        <dbReference type="Proteomes" id="UP000192903"/>
    </source>
</evidence>
<evidence type="ECO:0000256" key="4">
    <source>
        <dbReference type="ARBA" id="ARBA00022475"/>
    </source>
</evidence>
<feature type="transmembrane region" description="Helical" evidence="10">
    <location>
        <begin position="209"/>
        <end position="228"/>
    </location>
</feature>
<keyword evidence="6 10" id="KW-1133">Transmembrane helix</keyword>
<keyword evidence="11" id="KW-0282">Flagellum</keyword>
<evidence type="ECO:0000256" key="5">
    <source>
        <dbReference type="ARBA" id="ARBA00022692"/>
    </source>
</evidence>
<accession>A0A1X7F0N3</accession>
<evidence type="ECO:0000256" key="7">
    <source>
        <dbReference type="ARBA" id="ARBA00023136"/>
    </source>
</evidence>
<feature type="transmembrane region" description="Helical" evidence="10">
    <location>
        <begin position="148"/>
        <end position="165"/>
    </location>
</feature>
<dbReference type="EMBL" id="FXAF01000006">
    <property type="protein sequence ID" value="SMF43723.1"/>
    <property type="molecule type" value="Genomic_DNA"/>
</dbReference>
<keyword evidence="8 10" id="KW-0975">Bacterial flagellum</keyword>
<keyword evidence="11" id="KW-0969">Cilium</keyword>
<dbReference type="GO" id="GO:0006605">
    <property type="term" value="P:protein targeting"/>
    <property type="evidence" value="ECO:0007669"/>
    <property type="project" value="UniProtKB-UniRule"/>
</dbReference>
<evidence type="ECO:0000256" key="6">
    <source>
        <dbReference type="ARBA" id="ARBA00022989"/>
    </source>
</evidence>
<dbReference type="Proteomes" id="UP000192903">
    <property type="component" value="Unassembled WGS sequence"/>
</dbReference>
<feature type="transmembrane region" description="Helical" evidence="10">
    <location>
        <begin position="117"/>
        <end position="136"/>
    </location>
</feature>
<keyword evidence="11" id="KW-0966">Cell projection</keyword>